<dbReference type="RefSeq" id="WP_130101296.1">
    <property type="nucleotide sequence ID" value="NZ_SDWW01000006.1"/>
</dbReference>
<keyword evidence="1" id="KW-0812">Transmembrane</keyword>
<dbReference type="PANTHER" id="PTHR38441">
    <property type="entry name" value="INTEGRAL MEMBRANE PROTEIN-RELATED"/>
    <property type="match status" value="1"/>
</dbReference>
<protein>
    <submittedName>
        <fullName evidence="2">DUF485 domain-containing protein</fullName>
    </submittedName>
</protein>
<sequence length="118" mass="13366">MEHDRQAAITPPTPIEAKYLAVQRSEEFQDLRRRYRGWVIPVTVGSLLWYLAYVLLAAYAADFMGTPLFGNINVGLVLGLLQFVSTFAVTALYLRYASRVLDPASLKIREKMEEEGLL</sequence>
<keyword evidence="1" id="KW-1133">Transmembrane helix</keyword>
<evidence type="ECO:0000256" key="1">
    <source>
        <dbReference type="SAM" id="Phobius"/>
    </source>
</evidence>
<keyword evidence="3" id="KW-1185">Reference proteome</keyword>
<dbReference type="Pfam" id="PF04341">
    <property type="entry name" value="DUF485"/>
    <property type="match status" value="1"/>
</dbReference>
<comment type="caution">
    <text evidence="2">The sequence shown here is derived from an EMBL/GenBank/DDBJ whole genome shotgun (WGS) entry which is preliminary data.</text>
</comment>
<feature type="transmembrane region" description="Helical" evidence="1">
    <location>
        <begin position="72"/>
        <end position="94"/>
    </location>
</feature>
<dbReference type="EMBL" id="SDWW01000006">
    <property type="protein sequence ID" value="RYV52298.1"/>
    <property type="molecule type" value="Genomic_DNA"/>
</dbReference>
<organism evidence="2 3">
    <name type="scientific">Pengzhenrongella frigida</name>
    <dbReference type="NCBI Taxonomy" id="1259133"/>
    <lineage>
        <taxon>Bacteria</taxon>
        <taxon>Bacillati</taxon>
        <taxon>Actinomycetota</taxon>
        <taxon>Actinomycetes</taxon>
        <taxon>Micrococcales</taxon>
        <taxon>Pengzhenrongella</taxon>
    </lineage>
</organism>
<name>A0A4Q5N296_9MICO</name>
<dbReference type="OrthoDB" id="3543412at2"/>
<dbReference type="InterPro" id="IPR007436">
    <property type="entry name" value="DUF485"/>
</dbReference>
<evidence type="ECO:0000313" key="3">
    <source>
        <dbReference type="Proteomes" id="UP000293764"/>
    </source>
</evidence>
<feature type="transmembrane region" description="Helical" evidence="1">
    <location>
        <begin position="38"/>
        <end position="60"/>
    </location>
</feature>
<evidence type="ECO:0000313" key="2">
    <source>
        <dbReference type="EMBL" id="RYV52298.1"/>
    </source>
</evidence>
<keyword evidence="1" id="KW-0472">Membrane</keyword>
<dbReference type="Proteomes" id="UP000293764">
    <property type="component" value="Unassembled WGS sequence"/>
</dbReference>
<dbReference type="AlphaFoldDB" id="A0A4Q5N296"/>
<reference evidence="2 3" key="1">
    <citation type="submission" date="2019-01" db="EMBL/GenBank/DDBJ databases">
        <title>Novel species of Cellulomonas.</title>
        <authorList>
            <person name="Liu Q."/>
            <person name="Xin Y.-H."/>
        </authorList>
    </citation>
    <scope>NUCLEOTIDE SEQUENCE [LARGE SCALE GENOMIC DNA]</scope>
    <source>
        <strain evidence="2 3">HLT2-17</strain>
    </source>
</reference>
<proteinExistence type="predicted"/>
<accession>A0A4Q5N296</accession>
<dbReference type="PANTHER" id="PTHR38441:SF1">
    <property type="entry name" value="MEMBRANE PROTEIN"/>
    <property type="match status" value="1"/>
</dbReference>
<gene>
    <name evidence="2" type="ORF">EUA98_03550</name>
</gene>